<proteinExistence type="predicted"/>
<sequence>MHEREIVRELRLRLREYFPSLQSYIDQDIITKNDWKFYGMIQFNLIKCFTMTPEKAIRESKAQLNKISKFYEQETRVRKLGLKSNVFIDEHMIERDELQKRYEYYHSHLEYWKKRKLSSEMYFNYEIYLFLYYKWMSNYEFDEENTFKLLLDLMGFCNYYAERYFDIQRLTSENSILMNDMKLSSTVLAIIDETLDPIDKSKEDSSDHYDLIKEAQAHLN</sequence>
<organism evidence="1">
    <name type="scientific">marine metagenome</name>
    <dbReference type="NCBI Taxonomy" id="408172"/>
    <lineage>
        <taxon>unclassified sequences</taxon>
        <taxon>metagenomes</taxon>
        <taxon>ecological metagenomes</taxon>
    </lineage>
</organism>
<name>A0A381Y0Q2_9ZZZZ</name>
<gene>
    <name evidence="1" type="ORF">METZ01_LOCUS122881</name>
</gene>
<dbReference type="AlphaFoldDB" id="A0A381Y0Q2"/>
<evidence type="ECO:0000313" key="1">
    <source>
        <dbReference type="EMBL" id="SVA70027.1"/>
    </source>
</evidence>
<dbReference type="EMBL" id="UINC01016904">
    <property type="protein sequence ID" value="SVA70027.1"/>
    <property type="molecule type" value="Genomic_DNA"/>
</dbReference>
<protein>
    <submittedName>
        <fullName evidence="1">Uncharacterized protein</fullName>
    </submittedName>
</protein>
<reference evidence="1" key="1">
    <citation type="submission" date="2018-05" db="EMBL/GenBank/DDBJ databases">
        <authorList>
            <person name="Lanie J.A."/>
            <person name="Ng W.-L."/>
            <person name="Kazmierczak K.M."/>
            <person name="Andrzejewski T.M."/>
            <person name="Davidsen T.M."/>
            <person name="Wayne K.J."/>
            <person name="Tettelin H."/>
            <person name="Glass J.I."/>
            <person name="Rusch D."/>
            <person name="Podicherti R."/>
            <person name="Tsui H.-C.T."/>
            <person name="Winkler M.E."/>
        </authorList>
    </citation>
    <scope>NUCLEOTIDE SEQUENCE</scope>
</reference>
<accession>A0A381Y0Q2</accession>